<sequence length="268" mass="29622">MVNSAVNEALSRESVWFEKFRYEDAERQFHEILAKGSTGPASCSVVAEIMKARDQIKNSLAAVEDLPSSGSAIPSNVTNRLQQLEQENKDLKKVTDDLRSLVLSLESRVKSLESSKPGSVVQASKPTAPLPTKAPAKADDDDDDDVDLFGSDEEDEDAERIKQERVAAYAAKKSTKPALIAKSNIILDVKPWDDETDMAEMERRVREITSDGLLWGTSKLVPLAYGIKKLQISTVVEDDKVSVDWLTETIQEIEDLVQSVDIAAFNKI</sequence>
<dbReference type="EMBL" id="CAKKLH010000330">
    <property type="protein sequence ID" value="CAH0112694.1"/>
    <property type="molecule type" value="Genomic_DNA"/>
</dbReference>
<keyword evidence="10" id="KW-1185">Reference proteome</keyword>
<keyword evidence="4 5" id="KW-0648">Protein biosynthesis</keyword>
<protein>
    <recommendedName>
        <fullName evidence="11">Elongation factor 1-delta</fullName>
    </recommendedName>
</protein>
<dbReference type="AlphaFoldDB" id="A0A8J2S3J7"/>
<dbReference type="InterPro" id="IPR049720">
    <property type="entry name" value="EF1B_bsu/dsu"/>
</dbReference>
<feature type="compositionally biased region" description="Acidic residues" evidence="6">
    <location>
        <begin position="139"/>
        <end position="158"/>
    </location>
</feature>
<comment type="similarity">
    <text evidence="1 5">Belongs to the EF-1-beta/EF-1-delta family.</text>
</comment>
<evidence type="ECO:0000256" key="5">
    <source>
        <dbReference type="RuleBase" id="RU003791"/>
    </source>
</evidence>
<organism evidence="9 10">
    <name type="scientific">Daphnia galeata</name>
    <dbReference type="NCBI Taxonomy" id="27404"/>
    <lineage>
        <taxon>Eukaryota</taxon>
        <taxon>Metazoa</taxon>
        <taxon>Ecdysozoa</taxon>
        <taxon>Arthropoda</taxon>
        <taxon>Crustacea</taxon>
        <taxon>Branchiopoda</taxon>
        <taxon>Diplostraca</taxon>
        <taxon>Cladocera</taxon>
        <taxon>Anomopoda</taxon>
        <taxon>Daphniidae</taxon>
        <taxon>Daphnia</taxon>
    </lineage>
</organism>
<dbReference type="FunFam" id="3.30.70.60:FF:000001">
    <property type="entry name" value="Elongation factor 1-beta 1 like"/>
    <property type="match status" value="1"/>
</dbReference>
<feature type="compositionally biased region" description="Low complexity" evidence="6">
    <location>
        <begin position="126"/>
        <end position="135"/>
    </location>
</feature>
<dbReference type="InterPro" id="IPR001326">
    <property type="entry name" value="Transl_elong_EF1B_B/D_CS"/>
</dbReference>
<dbReference type="SMART" id="SM01182">
    <property type="entry name" value="EF-1_beta_acid"/>
    <property type="match status" value="1"/>
</dbReference>
<dbReference type="CDD" id="cd00292">
    <property type="entry name" value="EF1B"/>
    <property type="match status" value="1"/>
</dbReference>
<dbReference type="SUPFAM" id="SSF54984">
    <property type="entry name" value="eEF-1beta-like"/>
    <property type="match status" value="1"/>
</dbReference>
<feature type="region of interest" description="Disordered" evidence="6">
    <location>
        <begin position="114"/>
        <end position="160"/>
    </location>
</feature>
<dbReference type="PROSITE" id="PS00825">
    <property type="entry name" value="EF1BD_2"/>
    <property type="match status" value="1"/>
</dbReference>
<evidence type="ECO:0000313" key="10">
    <source>
        <dbReference type="Proteomes" id="UP000789390"/>
    </source>
</evidence>
<feature type="domain" description="Elongation factor 1 beta central acidic region eukaryote" evidence="8">
    <location>
        <begin position="148"/>
        <end position="173"/>
    </location>
</feature>
<proteinExistence type="inferred from homology"/>
<dbReference type="GO" id="GO:0005829">
    <property type="term" value="C:cytosol"/>
    <property type="evidence" value="ECO:0007669"/>
    <property type="project" value="TreeGrafter"/>
</dbReference>
<dbReference type="GO" id="GO:0005853">
    <property type="term" value="C:eukaryotic translation elongation factor 1 complex"/>
    <property type="evidence" value="ECO:0007669"/>
    <property type="project" value="InterPro"/>
</dbReference>
<dbReference type="Proteomes" id="UP000789390">
    <property type="component" value="Unassembled WGS sequence"/>
</dbReference>
<dbReference type="Pfam" id="PF10587">
    <property type="entry name" value="EF-1_beta_acid"/>
    <property type="match status" value="1"/>
</dbReference>
<dbReference type="OrthoDB" id="331763at2759"/>
<dbReference type="Pfam" id="PF00736">
    <property type="entry name" value="EF1_GNE"/>
    <property type="match status" value="1"/>
</dbReference>
<accession>A0A8J2S3J7</accession>
<reference evidence="9" key="1">
    <citation type="submission" date="2021-11" db="EMBL/GenBank/DDBJ databases">
        <authorList>
            <person name="Schell T."/>
        </authorList>
    </citation>
    <scope>NUCLEOTIDE SEQUENCE</scope>
    <source>
        <strain evidence="9">M5</strain>
    </source>
</reference>
<comment type="caution">
    <text evidence="9">The sequence shown here is derived from an EMBL/GenBank/DDBJ whole genome shotgun (WGS) entry which is preliminary data.</text>
</comment>
<evidence type="ECO:0000256" key="6">
    <source>
        <dbReference type="SAM" id="MobiDB-lite"/>
    </source>
</evidence>
<evidence type="ECO:0000313" key="9">
    <source>
        <dbReference type="EMBL" id="CAH0112694.1"/>
    </source>
</evidence>
<keyword evidence="3 5" id="KW-0251">Elongation factor</keyword>
<evidence type="ECO:0000256" key="1">
    <source>
        <dbReference type="ARBA" id="ARBA00007411"/>
    </source>
</evidence>
<evidence type="ECO:0000259" key="7">
    <source>
        <dbReference type="SMART" id="SM00888"/>
    </source>
</evidence>
<evidence type="ECO:0000256" key="2">
    <source>
        <dbReference type="ARBA" id="ARBA00011613"/>
    </source>
</evidence>
<evidence type="ECO:0008006" key="11">
    <source>
        <dbReference type="Google" id="ProtNLM"/>
    </source>
</evidence>
<evidence type="ECO:0000259" key="8">
    <source>
        <dbReference type="SMART" id="SM01182"/>
    </source>
</evidence>
<evidence type="ECO:0000256" key="4">
    <source>
        <dbReference type="ARBA" id="ARBA00022917"/>
    </source>
</evidence>
<dbReference type="Gene3D" id="3.30.70.60">
    <property type="match status" value="1"/>
</dbReference>
<dbReference type="InterPro" id="IPR014038">
    <property type="entry name" value="EF1B_bsu/dsu_GNE"/>
</dbReference>
<dbReference type="PANTHER" id="PTHR11595:SF26">
    <property type="entry name" value="ELONGATION FACTOR 1-DELTA"/>
    <property type="match status" value="1"/>
</dbReference>
<dbReference type="InterPro" id="IPR036219">
    <property type="entry name" value="eEF-1beta-like_sf"/>
</dbReference>
<comment type="subunit">
    <text evidence="2">EF-1 is composed of 4 subunits: alpha, beta, delta, and gamma.</text>
</comment>
<dbReference type="InterPro" id="IPR018940">
    <property type="entry name" value="EF-1_beta_acid_region_euk"/>
</dbReference>
<dbReference type="GO" id="GO:0003746">
    <property type="term" value="F:translation elongation factor activity"/>
    <property type="evidence" value="ECO:0007669"/>
    <property type="project" value="UniProtKB-KW"/>
</dbReference>
<name>A0A8J2S3J7_9CRUS</name>
<gene>
    <name evidence="9" type="ORF">DGAL_LOCUS16466</name>
</gene>
<feature type="domain" description="Translation elongation factor EF1B beta/delta subunit guanine nucleotide exchange" evidence="7">
    <location>
        <begin position="182"/>
        <end position="268"/>
    </location>
</feature>
<dbReference type="GO" id="GO:0005085">
    <property type="term" value="F:guanyl-nucleotide exchange factor activity"/>
    <property type="evidence" value="ECO:0007669"/>
    <property type="project" value="TreeGrafter"/>
</dbReference>
<dbReference type="PROSITE" id="PS00824">
    <property type="entry name" value="EF1BD_1"/>
    <property type="match status" value="1"/>
</dbReference>
<dbReference type="SMART" id="SM00888">
    <property type="entry name" value="EF1_GNE"/>
    <property type="match status" value="1"/>
</dbReference>
<dbReference type="PANTHER" id="PTHR11595">
    <property type="entry name" value="EF-HAND AND COILED-COIL DOMAIN-CONTAINING FAMILY MEMBER"/>
    <property type="match status" value="1"/>
</dbReference>
<dbReference type="InterPro" id="IPR014717">
    <property type="entry name" value="Transl_elong_EF1B/ribsomal_bS6"/>
</dbReference>
<evidence type="ECO:0000256" key="3">
    <source>
        <dbReference type="ARBA" id="ARBA00022768"/>
    </source>
</evidence>